<dbReference type="UniPathway" id="UPA00277">
    <property type="reaction ID" value="UER00407"/>
</dbReference>
<keyword evidence="8" id="KW-0274">FAD</keyword>
<dbReference type="InterPro" id="IPR014729">
    <property type="entry name" value="Rossmann-like_a/b/a_fold"/>
</dbReference>
<comment type="pathway">
    <text evidence="1">Cofactor biosynthesis; FAD biosynthesis; FAD from FMN: step 1/1.</text>
</comment>
<evidence type="ECO:0000256" key="7">
    <source>
        <dbReference type="ARBA" id="ARBA00022741"/>
    </source>
</evidence>
<keyword evidence="5" id="KW-0808">Transferase</keyword>
<evidence type="ECO:0000256" key="2">
    <source>
        <dbReference type="ARBA" id="ARBA00012393"/>
    </source>
</evidence>
<dbReference type="SUPFAM" id="SSF52374">
    <property type="entry name" value="Nucleotidylyl transferase"/>
    <property type="match status" value="1"/>
</dbReference>
<proteinExistence type="predicted"/>
<dbReference type="GO" id="GO:0003919">
    <property type="term" value="F:FMN adenylyltransferase activity"/>
    <property type="evidence" value="ECO:0007669"/>
    <property type="project" value="UniProtKB-EC"/>
</dbReference>
<gene>
    <name evidence="12" type="ORF">KTT_45150</name>
</gene>
<dbReference type="EC" id="2.7.7.2" evidence="2"/>
<comment type="caution">
    <text evidence="12">The sequence shown here is derived from an EMBL/GenBank/DDBJ whole genome shotgun (WGS) entry which is preliminary data.</text>
</comment>
<accession>A0A402A6K2</accession>
<protein>
    <recommendedName>
        <fullName evidence="2">FAD synthase</fullName>
        <ecNumber evidence="2">2.7.7.2</ecNumber>
    </recommendedName>
</protein>
<evidence type="ECO:0000256" key="4">
    <source>
        <dbReference type="ARBA" id="ARBA00022643"/>
    </source>
</evidence>
<evidence type="ECO:0000256" key="10">
    <source>
        <dbReference type="ARBA" id="ARBA00049494"/>
    </source>
</evidence>
<sequence>MNDVSKVQDKSDGKEVEIVSFDIEGLPHSSFFSEVGGCILTFGVFDGLIPGQQNILKHVQKRARELNTVSVALIFRPRPVETRGTIPVPYLTAQDETIRLIKALGIDYVGTLNFTKEIAVMPADQFLAQLHQQLLPRELWLGPKAQIGQGALGEISSVKGIAEELGFQIQVFKEEITSTWKDTFYYAFDRKEVESAEQYLGRAYRLPAYLTQPFTVDHSLGAMKQFRAVTPDLLYIPPDGDYLVKIHAAGLDDLPPSPLFQSDYGMLSITTSRIPNARPRAVLTSHAHPGWLERFVYLEFVRAITFSLQQRWQAIVDYCGTWEAHEETSEDNEELLDPVDSNKAQDVISTFLKFGHKKTPKMYL</sequence>
<dbReference type="Gene3D" id="3.40.50.620">
    <property type="entry name" value="HUPs"/>
    <property type="match status" value="1"/>
</dbReference>
<dbReference type="Proteomes" id="UP000287352">
    <property type="component" value="Unassembled WGS sequence"/>
</dbReference>
<keyword evidence="9" id="KW-0067">ATP-binding</keyword>
<dbReference type="GO" id="GO:0009231">
    <property type="term" value="P:riboflavin biosynthetic process"/>
    <property type="evidence" value="ECO:0007669"/>
    <property type="project" value="InterPro"/>
</dbReference>
<dbReference type="GO" id="GO:0005524">
    <property type="term" value="F:ATP binding"/>
    <property type="evidence" value="ECO:0007669"/>
    <property type="project" value="UniProtKB-KW"/>
</dbReference>
<evidence type="ECO:0000259" key="11">
    <source>
        <dbReference type="Pfam" id="PF06574"/>
    </source>
</evidence>
<keyword evidence="7" id="KW-0547">Nucleotide-binding</keyword>
<evidence type="ECO:0000256" key="8">
    <source>
        <dbReference type="ARBA" id="ARBA00022827"/>
    </source>
</evidence>
<dbReference type="Pfam" id="PF06574">
    <property type="entry name" value="FAD_syn"/>
    <property type="match status" value="1"/>
</dbReference>
<keyword evidence="6" id="KW-0548">Nucleotidyltransferase</keyword>
<dbReference type="RefSeq" id="WP_126582207.1">
    <property type="nucleotide sequence ID" value="NZ_BIFR01000002.1"/>
</dbReference>
<evidence type="ECO:0000256" key="6">
    <source>
        <dbReference type="ARBA" id="ARBA00022695"/>
    </source>
</evidence>
<evidence type="ECO:0000256" key="9">
    <source>
        <dbReference type="ARBA" id="ARBA00022840"/>
    </source>
</evidence>
<keyword evidence="13" id="KW-1185">Reference proteome</keyword>
<evidence type="ECO:0000256" key="3">
    <source>
        <dbReference type="ARBA" id="ARBA00022630"/>
    </source>
</evidence>
<evidence type="ECO:0000313" key="13">
    <source>
        <dbReference type="Proteomes" id="UP000287352"/>
    </source>
</evidence>
<keyword evidence="3" id="KW-0285">Flavoprotein</keyword>
<dbReference type="OrthoDB" id="9803667at2"/>
<comment type="catalytic activity">
    <reaction evidence="10">
        <text>FMN + ATP + H(+) = FAD + diphosphate</text>
        <dbReference type="Rhea" id="RHEA:17237"/>
        <dbReference type="ChEBI" id="CHEBI:15378"/>
        <dbReference type="ChEBI" id="CHEBI:30616"/>
        <dbReference type="ChEBI" id="CHEBI:33019"/>
        <dbReference type="ChEBI" id="CHEBI:57692"/>
        <dbReference type="ChEBI" id="CHEBI:58210"/>
        <dbReference type="EC" id="2.7.7.2"/>
    </reaction>
</comment>
<dbReference type="InterPro" id="IPR015864">
    <property type="entry name" value="FAD_synthase"/>
</dbReference>
<dbReference type="EMBL" id="BIFR01000002">
    <property type="protein sequence ID" value="GCE14656.1"/>
    <property type="molecule type" value="Genomic_DNA"/>
</dbReference>
<keyword evidence="4" id="KW-0288">FMN</keyword>
<dbReference type="GO" id="GO:0006747">
    <property type="term" value="P:FAD biosynthetic process"/>
    <property type="evidence" value="ECO:0007669"/>
    <property type="project" value="UniProtKB-UniPathway"/>
</dbReference>
<evidence type="ECO:0000313" key="12">
    <source>
        <dbReference type="EMBL" id="GCE14656.1"/>
    </source>
</evidence>
<dbReference type="AlphaFoldDB" id="A0A402A6K2"/>
<reference evidence="13" key="1">
    <citation type="submission" date="2018-12" db="EMBL/GenBank/DDBJ databases">
        <title>Tengunoibacter tsumagoiensis gen. nov., sp. nov., Dictyobacter kobayashii sp. nov., D. alpinus sp. nov., and D. joshuensis sp. nov. and description of Dictyobacteraceae fam. nov. within the order Ktedonobacterales isolated from Tengu-no-mugimeshi.</title>
        <authorList>
            <person name="Wang C.M."/>
            <person name="Zheng Y."/>
            <person name="Sakai Y."/>
            <person name="Toyoda A."/>
            <person name="Minakuchi Y."/>
            <person name="Abe K."/>
            <person name="Yokota A."/>
            <person name="Yabe S."/>
        </authorList>
    </citation>
    <scope>NUCLEOTIDE SEQUENCE [LARGE SCALE GENOMIC DNA]</scope>
    <source>
        <strain evidence="13">Uno3</strain>
    </source>
</reference>
<name>A0A402A6K2_9CHLR</name>
<evidence type="ECO:0000256" key="1">
    <source>
        <dbReference type="ARBA" id="ARBA00004726"/>
    </source>
</evidence>
<organism evidence="12 13">
    <name type="scientific">Tengunoibacter tsumagoiensis</name>
    <dbReference type="NCBI Taxonomy" id="2014871"/>
    <lineage>
        <taxon>Bacteria</taxon>
        <taxon>Bacillati</taxon>
        <taxon>Chloroflexota</taxon>
        <taxon>Ktedonobacteria</taxon>
        <taxon>Ktedonobacterales</taxon>
        <taxon>Dictyobacteraceae</taxon>
        <taxon>Tengunoibacter</taxon>
    </lineage>
</organism>
<feature type="domain" description="FAD synthetase" evidence="11">
    <location>
        <begin position="36"/>
        <end position="174"/>
    </location>
</feature>
<evidence type="ECO:0000256" key="5">
    <source>
        <dbReference type="ARBA" id="ARBA00022679"/>
    </source>
</evidence>